<dbReference type="GO" id="GO:0015031">
    <property type="term" value="P:protein transport"/>
    <property type="evidence" value="ECO:0007669"/>
    <property type="project" value="UniProtKB-KW"/>
</dbReference>
<keyword evidence="14" id="KW-0965">Cell junction</keyword>
<feature type="coiled-coil region" evidence="27">
    <location>
        <begin position="364"/>
        <end position="398"/>
    </location>
</feature>
<dbReference type="FunFam" id="1.20.1270.60:FF:000026">
    <property type="entry name" value="FCH and double SH3 domains protein 2"/>
    <property type="match status" value="1"/>
</dbReference>
<evidence type="ECO:0000256" key="1">
    <source>
        <dbReference type="ARBA" id="ARBA00004282"/>
    </source>
</evidence>
<dbReference type="GO" id="GO:0051495">
    <property type="term" value="P:positive regulation of cytoskeleton organization"/>
    <property type="evidence" value="ECO:0007669"/>
    <property type="project" value="UniProtKB-ARBA"/>
</dbReference>
<comment type="subunit">
    <text evidence="21">Homodimer. Interacts (via SH3 domain 2) with ITSN1 (via SH3 domain 4). Recruited to clathrin-coated pits during a mid-to-late stage of assembly via interaction with ITSN1. Interacts (via SH3 domain 1) with WASL. Interacts with WAS. Interacts with CASK and MAGI1. CASK inhibits interaction with MAGI1.</text>
</comment>
<organism evidence="31 32">
    <name type="scientific">Cyprinus carpio</name>
    <name type="common">Common carp</name>
    <dbReference type="NCBI Taxonomy" id="7962"/>
    <lineage>
        <taxon>Eukaryota</taxon>
        <taxon>Metazoa</taxon>
        <taxon>Chordata</taxon>
        <taxon>Craniata</taxon>
        <taxon>Vertebrata</taxon>
        <taxon>Euteleostomi</taxon>
        <taxon>Actinopterygii</taxon>
        <taxon>Neopterygii</taxon>
        <taxon>Teleostei</taxon>
        <taxon>Ostariophysi</taxon>
        <taxon>Cypriniformes</taxon>
        <taxon>Cyprinidae</taxon>
        <taxon>Cyprininae</taxon>
        <taxon>Cyprinus</taxon>
    </lineage>
</organism>
<keyword evidence="13" id="KW-0653">Protein transport</keyword>
<dbReference type="Pfam" id="PF14604">
    <property type="entry name" value="SH3_9"/>
    <property type="match status" value="1"/>
</dbReference>
<dbReference type="FunFam" id="2.30.30.40:FF:000033">
    <property type="entry name" value="FCH and double SH3 domains protein 2"/>
    <property type="match status" value="1"/>
</dbReference>
<evidence type="ECO:0000256" key="12">
    <source>
        <dbReference type="ARBA" id="ARBA00022737"/>
    </source>
</evidence>
<evidence type="ECO:0000256" key="17">
    <source>
        <dbReference type="ARBA" id="ARBA00023136"/>
    </source>
</evidence>
<dbReference type="SUPFAM" id="SSF103657">
    <property type="entry name" value="BAR/IMD domain-like"/>
    <property type="match status" value="1"/>
</dbReference>
<comment type="function">
    <text evidence="20">Adapter protein that plays a role in endocytosis via clathrin-coated pits. Contributes to the internalization of cell surface receptors, such as integrin ITGB1 and transferrin receptor. Promotes endocytosis of EGFR in cancer cells, and thereby contributes to the down-regulation of EGFR signaling. Recruited to clathrin-coated pits during a mid-to-late stage of assembly, where it is required for normal progress from U-shaped intermediate stage pits to terminal, omega-shaped pits. Binds to membranes enriched in phosphatidylinositol 3,4-bisphosphate or phosphatidylinositol 3,4,5-trisphosphate. When bound to membranes, promotes actin polymerization via its interaction with WAS and/or WASL which leads to the activation of the Arp2/3 complex. Does not promote actin polymerisation in the absence of membranes.</text>
</comment>
<name>A0A8C1S0H4_CYPCA</name>
<keyword evidence="11" id="KW-0254">Endocytosis</keyword>
<dbReference type="Gene3D" id="1.20.1270.60">
    <property type="entry name" value="Arfaptin homology (AH) domain/BAR domain"/>
    <property type="match status" value="1"/>
</dbReference>
<dbReference type="InterPro" id="IPR027267">
    <property type="entry name" value="AH/BAR_dom_sf"/>
</dbReference>
<evidence type="ECO:0000256" key="19">
    <source>
        <dbReference type="ARBA" id="ARBA00023273"/>
    </source>
</evidence>
<dbReference type="GO" id="GO:1902905">
    <property type="term" value="P:positive regulation of supramolecular fiber organization"/>
    <property type="evidence" value="ECO:0007669"/>
    <property type="project" value="UniProtKB-ARBA"/>
</dbReference>
<dbReference type="PROSITE" id="PS50002">
    <property type="entry name" value="SH3"/>
    <property type="match status" value="2"/>
</dbReference>
<evidence type="ECO:0000313" key="32">
    <source>
        <dbReference type="Proteomes" id="UP000694700"/>
    </source>
</evidence>
<keyword evidence="10" id="KW-0597">Phosphoprotein</keyword>
<keyword evidence="19" id="KW-0966">Cell projection</keyword>
<evidence type="ECO:0000259" key="30">
    <source>
        <dbReference type="PROSITE" id="PS51741"/>
    </source>
</evidence>
<evidence type="ECO:0000256" key="26">
    <source>
        <dbReference type="PROSITE-ProRule" id="PRU01077"/>
    </source>
</evidence>
<evidence type="ECO:0000256" key="22">
    <source>
        <dbReference type="ARBA" id="ARBA00070544"/>
    </source>
</evidence>
<evidence type="ECO:0000256" key="14">
    <source>
        <dbReference type="ARBA" id="ARBA00022949"/>
    </source>
</evidence>
<dbReference type="AlphaFoldDB" id="A0A8C1S0H4"/>
<evidence type="ECO:0000256" key="25">
    <source>
        <dbReference type="PROSITE-ProRule" id="PRU00192"/>
    </source>
</evidence>
<feature type="domain" description="SH3" evidence="29">
    <location>
        <begin position="469"/>
        <end position="530"/>
    </location>
</feature>
<dbReference type="InterPro" id="IPR031160">
    <property type="entry name" value="F_BAR_dom"/>
</dbReference>
<comment type="subcellular location">
    <subcellularLocation>
        <location evidence="1">Cell junction</location>
    </subcellularLocation>
    <subcellularLocation>
        <location evidence="2">Cell membrane</location>
        <topology evidence="2">Peripheral membrane protein</topology>
        <orientation evidence="2">Cytoplasmic side</orientation>
    </subcellularLocation>
    <subcellularLocation>
        <location evidence="5">Cell projection</location>
        <location evidence="5">Stereocilium</location>
    </subcellularLocation>
    <subcellularLocation>
        <location evidence="3">Cytoplasm</location>
    </subcellularLocation>
    <subcellularLocation>
        <location evidence="4">Membrane</location>
        <location evidence="4">Clathrin-coated pit</location>
    </subcellularLocation>
</comment>
<proteinExistence type="predicted"/>
<dbReference type="Ensembl" id="ENSCCRT00015000758.1">
    <property type="protein sequence ID" value="ENSCCRP00015000716.1"/>
    <property type="gene ID" value="ENSCCRG00015000424.1"/>
</dbReference>
<feature type="domain" description="SH3" evidence="29">
    <location>
        <begin position="567"/>
        <end position="629"/>
    </location>
</feature>
<keyword evidence="8" id="KW-1003">Cell membrane</keyword>
<dbReference type="Proteomes" id="UP000694700">
    <property type="component" value="Unplaced"/>
</dbReference>
<dbReference type="GO" id="GO:0031594">
    <property type="term" value="C:neuromuscular junction"/>
    <property type="evidence" value="ECO:0007669"/>
    <property type="project" value="TreeGrafter"/>
</dbReference>
<dbReference type="GO" id="GO:0055037">
    <property type="term" value="C:recycling endosome"/>
    <property type="evidence" value="ECO:0007669"/>
    <property type="project" value="TreeGrafter"/>
</dbReference>
<dbReference type="PANTHER" id="PTHR15735">
    <property type="entry name" value="FCH AND DOUBLE SH3 DOMAINS PROTEIN"/>
    <property type="match status" value="1"/>
</dbReference>
<dbReference type="GO" id="GO:0005905">
    <property type="term" value="C:clathrin-coated pit"/>
    <property type="evidence" value="ECO:0007669"/>
    <property type="project" value="UniProtKB-SubCell"/>
</dbReference>
<feature type="region of interest" description="Disordered" evidence="28">
    <location>
        <begin position="630"/>
        <end position="740"/>
    </location>
</feature>
<evidence type="ECO:0000256" key="9">
    <source>
        <dbReference type="ARBA" id="ARBA00022490"/>
    </source>
</evidence>
<dbReference type="SMART" id="SM00326">
    <property type="entry name" value="SH3"/>
    <property type="match status" value="2"/>
</dbReference>
<evidence type="ECO:0000256" key="20">
    <source>
        <dbReference type="ARBA" id="ARBA00056238"/>
    </source>
</evidence>
<evidence type="ECO:0000256" key="10">
    <source>
        <dbReference type="ARBA" id="ARBA00022553"/>
    </source>
</evidence>
<evidence type="ECO:0000256" key="16">
    <source>
        <dbReference type="ARBA" id="ARBA00023121"/>
    </source>
</evidence>
<evidence type="ECO:0000313" key="31">
    <source>
        <dbReference type="Ensembl" id="ENSCCRP00015000716.1"/>
    </source>
</evidence>
<keyword evidence="7" id="KW-0813">Transport</keyword>
<keyword evidence="9" id="KW-0963">Cytoplasm</keyword>
<feature type="compositionally biased region" description="Acidic residues" evidence="28">
    <location>
        <begin position="444"/>
        <end position="457"/>
    </location>
</feature>
<keyword evidence="15 26" id="KW-0175">Coiled coil</keyword>
<dbReference type="PANTHER" id="PTHR15735:SF11">
    <property type="entry name" value="F-BAR AND DOUBLE SH3 DOMAINS PROTEIN 2"/>
    <property type="match status" value="1"/>
</dbReference>
<dbReference type="GO" id="GO:0032420">
    <property type="term" value="C:stereocilium"/>
    <property type="evidence" value="ECO:0007669"/>
    <property type="project" value="UniProtKB-SubCell"/>
</dbReference>
<evidence type="ECO:0000256" key="24">
    <source>
        <dbReference type="ARBA" id="ARBA00079631"/>
    </source>
</evidence>
<accession>A0A8C1S0H4</accession>
<dbReference type="GO" id="GO:0030833">
    <property type="term" value="P:regulation of actin filament polymerization"/>
    <property type="evidence" value="ECO:0007669"/>
    <property type="project" value="TreeGrafter"/>
</dbReference>
<feature type="compositionally biased region" description="Polar residues" evidence="28">
    <location>
        <begin position="666"/>
        <end position="684"/>
    </location>
</feature>
<evidence type="ECO:0000256" key="7">
    <source>
        <dbReference type="ARBA" id="ARBA00022448"/>
    </source>
</evidence>
<evidence type="ECO:0000256" key="13">
    <source>
        <dbReference type="ARBA" id="ARBA00022927"/>
    </source>
</evidence>
<evidence type="ECO:0000256" key="21">
    <source>
        <dbReference type="ARBA" id="ARBA00064013"/>
    </source>
</evidence>
<dbReference type="SUPFAM" id="SSF50044">
    <property type="entry name" value="SH3-domain"/>
    <property type="match status" value="2"/>
</dbReference>
<dbReference type="Pfam" id="PF00018">
    <property type="entry name" value="SH3_1"/>
    <property type="match status" value="1"/>
</dbReference>
<dbReference type="CDD" id="cd11761">
    <property type="entry name" value="SH3_FCHSD_1"/>
    <property type="match status" value="1"/>
</dbReference>
<dbReference type="GO" id="GO:0005886">
    <property type="term" value="C:plasma membrane"/>
    <property type="evidence" value="ECO:0007669"/>
    <property type="project" value="UniProtKB-SubCell"/>
</dbReference>
<evidence type="ECO:0000256" key="2">
    <source>
        <dbReference type="ARBA" id="ARBA00004413"/>
    </source>
</evidence>
<dbReference type="GO" id="GO:0006897">
    <property type="term" value="P:endocytosis"/>
    <property type="evidence" value="ECO:0007669"/>
    <property type="project" value="UniProtKB-KW"/>
</dbReference>
<keyword evidence="12" id="KW-0677">Repeat</keyword>
<evidence type="ECO:0000256" key="5">
    <source>
        <dbReference type="ARBA" id="ARBA00004645"/>
    </source>
</evidence>
<feature type="domain" description="F-BAR" evidence="30">
    <location>
        <begin position="38"/>
        <end position="264"/>
    </location>
</feature>
<dbReference type="InterPro" id="IPR001452">
    <property type="entry name" value="SH3_domain"/>
</dbReference>
<evidence type="ECO:0000256" key="3">
    <source>
        <dbReference type="ARBA" id="ARBA00004496"/>
    </source>
</evidence>
<dbReference type="GO" id="GO:0008289">
    <property type="term" value="F:lipid binding"/>
    <property type="evidence" value="ECO:0007669"/>
    <property type="project" value="UniProtKB-KW"/>
</dbReference>
<dbReference type="GO" id="GO:0007274">
    <property type="term" value="P:neuromuscular synaptic transmission"/>
    <property type="evidence" value="ECO:0007669"/>
    <property type="project" value="TreeGrafter"/>
</dbReference>
<reference evidence="31" key="1">
    <citation type="submission" date="2025-08" db="UniProtKB">
        <authorList>
            <consortium name="Ensembl"/>
        </authorList>
    </citation>
    <scope>IDENTIFICATION</scope>
</reference>
<evidence type="ECO:0000259" key="29">
    <source>
        <dbReference type="PROSITE" id="PS50002"/>
    </source>
</evidence>
<evidence type="ECO:0000256" key="11">
    <source>
        <dbReference type="ARBA" id="ARBA00022583"/>
    </source>
</evidence>
<evidence type="ECO:0000256" key="6">
    <source>
        <dbReference type="ARBA" id="ARBA00022443"/>
    </source>
</evidence>
<evidence type="ECO:0000256" key="28">
    <source>
        <dbReference type="SAM" id="MobiDB-lite"/>
    </source>
</evidence>
<dbReference type="InterPro" id="IPR035460">
    <property type="entry name" value="FCHSD_SH3_1"/>
</dbReference>
<dbReference type="InterPro" id="IPR036028">
    <property type="entry name" value="SH3-like_dom_sf"/>
</dbReference>
<dbReference type="GO" id="GO:0070161">
    <property type="term" value="C:anchoring junction"/>
    <property type="evidence" value="ECO:0007669"/>
    <property type="project" value="UniProtKB-SubCell"/>
</dbReference>
<protein>
    <recommendedName>
        <fullName evidence="22">F-BAR and double SH3 domains protein 2</fullName>
    </recommendedName>
    <alternativeName>
        <fullName evidence="23">Protein nervous wreck 1</fullName>
    </alternativeName>
    <alternativeName>
        <fullName evidence="24">SH3 multiple domains protein 3</fullName>
    </alternativeName>
</protein>
<keyword evidence="6 25" id="KW-0728">SH3 domain</keyword>
<keyword evidence="17" id="KW-0472">Membrane</keyword>
<feature type="region of interest" description="Disordered" evidence="28">
    <location>
        <begin position="444"/>
        <end position="465"/>
    </location>
</feature>
<evidence type="ECO:0000256" key="18">
    <source>
        <dbReference type="ARBA" id="ARBA00023176"/>
    </source>
</evidence>
<keyword evidence="16" id="KW-0446">Lipid-binding</keyword>
<dbReference type="PRINTS" id="PR00452">
    <property type="entry name" value="SH3DOMAIN"/>
</dbReference>
<evidence type="ECO:0000256" key="23">
    <source>
        <dbReference type="ARBA" id="ARBA00079454"/>
    </source>
</evidence>
<dbReference type="PROSITE" id="PS51741">
    <property type="entry name" value="F_BAR"/>
    <property type="match status" value="1"/>
</dbReference>
<dbReference type="FunFam" id="2.30.30.40:FF:000060">
    <property type="entry name" value="FCH and double SH3 domains protein 2"/>
    <property type="match status" value="1"/>
</dbReference>
<sequence>IIPPPNLLTQELKNTHTEQLGRLHLKHQTECDLLEDALQKLASQYLKRDWPGIKPDDQRTDYRNVYGVWRAYLEGTVQVTQSRLNVCDNYKNEISDPAKTLRLYKEQQLKKCIEQLGRIQAELQDSVKDLAKSKKKYFELEQMAQAVREKADIESKSKLGLFQSRISLQKASVKLKAKRSDCNSKATHARNEYLLTLAAANAHHDRYYQTDLVNCIKGLEGNIYDHVKDYLISFCRTELEAFQAVHSTFQFLLEKSSRVMQDFNQQLFLQENPVFHKAQDFQFQPSDSDTVSFMHVYQLHCNQRIMHYCSKGLSYRQLESETGTTEEHSLNKEARKWATRVAREHKNIIHYKRTLGTPPTEQSRNELEFRIEEAKENIRKAETVKLKAEARLDLLRQVGVSVDTWLKSAMNQVMEELENERWASLPTLTTHNLSLSTTVDLDREEGEELEENMETYDDSSSSPSGTLRNYPLTCKVLYSYKASQPDELTIDEQEMLEVIEDGDMEDWVKARNKSGQVGYVPEKYLQFPTSNSVLSMLQSLAALDARSHSSSNSTEPELASGSFNGDCSMSFVKAMYDYEGQTDDELSFPEGAIIRILNKDNQEDDGFWEGEFNGRVGVFPSVLVEDLTASENGDTHWGTDTQVSPCQRLHSSLPPLPLYDQPPCSPYTSPETSSAASLPRSPSVNGEHKLPSPGFSQPLRLTPDGSGPGKLRPVRAAPPPPKQHARRQVEKTEEVEITLV</sequence>
<dbReference type="Gene3D" id="2.30.30.40">
    <property type="entry name" value="SH3 Domains"/>
    <property type="match status" value="2"/>
</dbReference>
<evidence type="ECO:0000256" key="15">
    <source>
        <dbReference type="ARBA" id="ARBA00023054"/>
    </source>
</evidence>
<dbReference type="InterPro" id="IPR035556">
    <property type="entry name" value="FCHSD2_SH3_2"/>
</dbReference>
<evidence type="ECO:0000256" key="8">
    <source>
        <dbReference type="ARBA" id="ARBA00022475"/>
    </source>
</evidence>
<keyword evidence="18" id="KW-0168">Coated pit</keyword>
<dbReference type="CDD" id="cd11894">
    <property type="entry name" value="SH3_FCHSD2_2"/>
    <property type="match status" value="1"/>
</dbReference>
<evidence type="ECO:0000256" key="4">
    <source>
        <dbReference type="ARBA" id="ARBA00004600"/>
    </source>
</evidence>
<evidence type="ECO:0000256" key="27">
    <source>
        <dbReference type="SAM" id="Coils"/>
    </source>
</evidence>